<evidence type="ECO:0000256" key="2">
    <source>
        <dbReference type="ARBA" id="ARBA00022737"/>
    </source>
</evidence>
<dbReference type="GO" id="GO:0008305">
    <property type="term" value="C:integrin complex"/>
    <property type="evidence" value="ECO:0007669"/>
    <property type="project" value="InterPro"/>
</dbReference>
<evidence type="ECO:0008006" key="7">
    <source>
        <dbReference type="Google" id="ProtNLM"/>
    </source>
</evidence>
<dbReference type="AlphaFoldDB" id="A0A917QEW3"/>
<comment type="caution">
    <text evidence="5">The sequence shown here is derived from an EMBL/GenBank/DDBJ whole genome shotgun (WGS) entry which is preliminary data.</text>
</comment>
<organism evidence="5 6">
    <name type="scientific">Streptomyces flaveus</name>
    <dbReference type="NCBI Taxonomy" id="66370"/>
    <lineage>
        <taxon>Bacteria</taxon>
        <taxon>Bacillati</taxon>
        <taxon>Actinomycetota</taxon>
        <taxon>Actinomycetes</taxon>
        <taxon>Kitasatosporales</taxon>
        <taxon>Streptomycetaceae</taxon>
        <taxon>Streptomyces</taxon>
        <taxon>Streptomyces aurantiacus group</taxon>
    </lineage>
</organism>
<dbReference type="EMBL" id="BMPQ01000001">
    <property type="protein sequence ID" value="GGK47364.1"/>
    <property type="molecule type" value="Genomic_DNA"/>
</dbReference>
<dbReference type="Gene3D" id="2.130.10.130">
    <property type="entry name" value="Integrin alpha, N-terminal"/>
    <property type="match status" value="1"/>
</dbReference>
<keyword evidence="2" id="KW-0677">Repeat</keyword>
<sequence>MSRARRRTPTARLTAPVAAAALLAGGISTLALTGASAHAAQAAPTAESADVDVQDDLNGDGYADLVVGAPNATISGAAKAGYVAVTYGSPNGLSATNKKLISRSTSGVPGSATADQRFGSTFAKGDLDGDGYGDLVIAGGTAGSVILWGSPSGLTGGTNIAGYGAAPPGR</sequence>
<dbReference type="SUPFAM" id="SSF69318">
    <property type="entry name" value="Integrin alpha N-terminal domain"/>
    <property type="match status" value="1"/>
</dbReference>
<gene>
    <name evidence="5" type="ORF">GCM10010094_04200</name>
</gene>
<reference evidence="5" key="1">
    <citation type="journal article" date="2014" name="Int. J. Syst. Evol. Microbiol.">
        <title>Complete genome sequence of Corynebacterium casei LMG S-19264T (=DSM 44701T), isolated from a smear-ripened cheese.</title>
        <authorList>
            <consortium name="US DOE Joint Genome Institute (JGI-PGF)"/>
            <person name="Walter F."/>
            <person name="Albersmeier A."/>
            <person name="Kalinowski J."/>
            <person name="Ruckert C."/>
        </authorList>
    </citation>
    <scope>NUCLEOTIDE SEQUENCE</scope>
    <source>
        <strain evidence="5">JCM 3035</strain>
    </source>
</reference>
<reference evidence="5" key="2">
    <citation type="submission" date="2020-09" db="EMBL/GenBank/DDBJ databases">
        <authorList>
            <person name="Sun Q."/>
            <person name="Ohkuma M."/>
        </authorList>
    </citation>
    <scope>NUCLEOTIDE SEQUENCE</scope>
    <source>
        <strain evidence="5">JCM 3035</strain>
    </source>
</reference>
<dbReference type="Pfam" id="PF01839">
    <property type="entry name" value="FG-GAP"/>
    <property type="match status" value="1"/>
</dbReference>
<evidence type="ECO:0000313" key="6">
    <source>
        <dbReference type="Proteomes" id="UP000637788"/>
    </source>
</evidence>
<dbReference type="GO" id="GO:0007155">
    <property type="term" value="P:cell adhesion"/>
    <property type="evidence" value="ECO:0007669"/>
    <property type="project" value="InterPro"/>
</dbReference>
<evidence type="ECO:0000256" key="4">
    <source>
        <dbReference type="SAM" id="SignalP"/>
    </source>
</evidence>
<dbReference type="InterPro" id="IPR000413">
    <property type="entry name" value="Integrin_alpha"/>
</dbReference>
<keyword evidence="6" id="KW-1185">Reference proteome</keyword>
<protein>
    <recommendedName>
        <fullName evidence="7">FG-GAP repeat protein</fullName>
    </recommendedName>
</protein>
<dbReference type="Proteomes" id="UP000637788">
    <property type="component" value="Unassembled WGS sequence"/>
</dbReference>
<dbReference type="InterPro" id="IPR013519">
    <property type="entry name" value="Int_alpha_beta-p"/>
</dbReference>
<proteinExistence type="predicted"/>
<dbReference type="InterPro" id="IPR028994">
    <property type="entry name" value="Integrin_alpha_N"/>
</dbReference>
<dbReference type="PRINTS" id="PR01185">
    <property type="entry name" value="INTEGRINA"/>
</dbReference>
<name>A0A917QEW3_9ACTN</name>
<evidence type="ECO:0000256" key="1">
    <source>
        <dbReference type="ARBA" id="ARBA00022729"/>
    </source>
</evidence>
<accession>A0A917QEW3</accession>
<feature type="signal peptide" evidence="4">
    <location>
        <begin position="1"/>
        <end position="39"/>
    </location>
</feature>
<dbReference type="SMART" id="SM00191">
    <property type="entry name" value="Int_alpha"/>
    <property type="match status" value="1"/>
</dbReference>
<feature type="chain" id="PRO_5038766367" description="FG-GAP repeat protein" evidence="4">
    <location>
        <begin position="40"/>
        <end position="170"/>
    </location>
</feature>
<keyword evidence="3" id="KW-0325">Glycoprotein</keyword>
<evidence type="ECO:0000256" key="3">
    <source>
        <dbReference type="ARBA" id="ARBA00023180"/>
    </source>
</evidence>
<evidence type="ECO:0000313" key="5">
    <source>
        <dbReference type="EMBL" id="GGK47364.1"/>
    </source>
</evidence>
<dbReference type="InterPro" id="IPR013517">
    <property type="entry name" value="FG-GAP"/>
</dbReference>
<keyword evidence="1 4" id="KW-0732">Signal</keyword>